<name>A0A916TTZ7_9SPHN</name>
<comment type="caution">
    <text evidence="1">The sequence shown here is derived from an EMBL/GenBank/DDBJ whole genome shotgun (WGS) entry which is preliminary data.</text>
</comment>
<accession>A0A916TTZ7</accession>
<evidence type="ECO:0000313" key="1">
    <source>
        <dbReference type="EMBL" id="GGC03526.1"/>
    </source>
</evidence>
<reference evidence="1" key="1">
    <citation type="journal article" date="2014" name="Int. J. Syst. Evol. Microbiol.">
        <title>Complete genome sequence of Corynebacterium casei LMG S-19264T (=DSM 44701T), isolated from a smear-ripened cheese.</title>
        <authorList>
            <consortium name="US DOE Joint Genome Institute (JGI-PGF)"/>
            <person name="Walter F."/>
            <person name="Albersmeier A."/>
            <person name="Kalinowski J."/>
            <person name="Ruckert C."/>
        </authorList>
    </citation>
    <scope>NUCLEOTIDE SEQUENCE</scope>
    <source>
        <strain evidence="1">CGMCC 1.15095</strain>
    </source>
</reference>
<evidence type="ECO:0000313" key="2">
    <source>
        <dbReference type="Proteomes" id="UP000608154"/>
    </source>
</evidence>
<dbReference type="Proteomes" id="UP000608154">
    <property type="component" value="Unassembled WGS sequence"/>
</dbReference>
<protein>
    <recommendedName>
        <fullName evidence="3">Alpha/beta hydrolase</fullName>
    </recommendedName>
</protein>
<dbReference type="AlphaFoldDB" id="A0A916TTZ7"/>
<dbReference type="EMBL" id="BMHK01000013">
    <property type="protein sequence ID" value="GGC03526.1"/>
    <property type="molecule type" value="Genomic_DNA"/>
</dbReference>
<dbReference type="SUPFAM" id="SSF53474">
    <property type="entry name" value="alpha/beta-Hydrolases"/>
    <property type="match status" value="1"/>
</dbReference>
<organism evidence="1 2">
    <name type="scientific">Novosphingobium endophyticum</name>
    <dbReference type="NCBI Taxonomy" id="1955250"/>
    <lineage>
        <taxon>Bacteria</taxon>
        <taxon>Pseudomonadati</taxon>
        <taxon>Pseudomonadota</taxon>
        <taxon>Alphaproteobacteria</taxon>
        <taxon>Sphingomonadales</taxon>
        <taxon>Sphingomonadaceae</taxon>
        <taxon>Novosphingobium</taxon>
    </lineage>
</organism>
<proteinExistence type="predicted"/>
<keyword evidence="2" id="KW-1185">Reference proteome</keyword>
<dbReference type="Gene3D" id="3.40.50.1820">
    <property type="entry name" value="alpha/beta hydrolase"/>
    <property type="match status" value="1"/>
</dbReference>
<dbReference type="RefSeq" id="WP_188771555.1">
    <property type="nucleotide sequence ID" value="NZ_BMHK01000013.1"/>
</dbReference>
<dbReference type="InterPro" id="IPR029058">
    <property type="entry name" value="AB_hydrolase_fold"/>
</dbReference>
<reference evidence="1" key="2">
    <citation type="submission" date="2020-09" db="EMBL/GenBank/DDBJ databases">
        <authorList>
            <person name="Sun Q."/>
            <person name="Zhou Y."/>
        </authorList>
    </citation>
    <scope>NUCLEOTIDE SEQUENCE</scope>
    <source>
        <strain evidence="1">CGMCC 1.15095</strain>
    </source>
</reference>
<gene>
    <name evidence="1" type="ORF">GCM10011494_22490</name>
</gene>
<evidence type="ECO:0008006" key="3">
    <source>
        <dbReference type="Google" id="ProtNLM"/>
    </source>
</evidence>
<sequence length="329" mass="36168">MQKIERRIDVTEAAALDEPVELAVTLYLPDPALLPERPVAIFAAPGGGYSRRYFDLRFSGHEGYSEASWHAERGTIYIAVDHIGVGESTIPDLSRITFPTLAATHDSCVRQILEMLRAGTVVKDFPALSSVFAVGMGQSMGGGVSILTQGRFATFDAIAPCGVSAIHTALPQRDRAAFEHGKERFEPVLEGKITSHETTSHEGVDYRYAFHWEDVPDDILHEDMKGGYPIRRTSPDFGSLTIPHCAVQMMLPGAFAEDAARVTVPVLVANGERDTCPDPHAEAGAYRASRDVAIFIVPTMAHMHNFASTRRQLWQRLHDWCRMVAAAPE</sequence>